<proteinExistence type="predicted"/>
<gene>
    <name evidence="4" type="ORF">BCR42DRAFT_409408</name>
</gene>
<dbReference type="PANTHER" id="PTHR21193">
    <property type="entry name" value="OXIDOREDUCTASE-LIKE DOMAIN-CONTAINING PROTEIN 1"/>
    <property type="match status" value="1"/>
</dbReference>
<dbReference type="EMBL" id="MCGE01000006">
    <property type="protein sequence ID" value="ORZ20744.1"/>
    <property type="molecule type" value="Genomic_DNA"/>
</dbReference>
<reference evidence="4 5" key="1">
    <citation type="submission" date="2016-07" db="EMBL/GenBank/DDBJ databases">
        <title>Pervasive Adenine N6-methylation of Active Genes in Fungi.</title>
        <authorList>
            <consortium name="DOE Joint Genome Institute"/>
            <person name="Mondo S.J."/>
            <person name="Dannebaum R.O."/>
            <person name="Kuo R.C."/>
            <person name="Labutti K."/>
            <person name="Haridas S."/>
            <person name="Kuo A."/>
            <person name="Salamov A."/>
            <person name="Ahrendt S.R."/>
            <person name="Lipzen A."/>
            <person name="Sullivan W."/>
            <person name="Andreopoulos W.B."/>
            <person name="Clum A."/>
            <person name="Lindquist E."/>
            <person name="Daum C."/>
            <person name="Ramamoorthy G.K."/>
            <person name="Gryganskyi A."/>
            <person name="Culley D."/>
            <person name="Magnuson J.K."/>
            <person name="James T.Y."/>
            <person name="O'Malley M.A."/>
            <person name="Stajich J.E."/>
            <person name="Spatafora J.W."/>
            <person name="Visel A."/>
            <person name="Grigoriev I.V."/>
        </authorList>
    </citation>
    <scope>NUCLEOTIDE SEQUENCE [LARGE SCALE GENOMIC DNA]</scope>
    <source>
        <strain evidence="4 5">NRRL 1336</strain>
    </source>
</reference>
<keyword evidence="1" id="KW-0175">Coiled coil</keyword>
<accession>A0A1X2IR55</accession>
<evidence type="ECO:0000313" key="4">
    <source>
        <dbReference type="EMBL" id="ORZ20744.1"/>
    </source>
</evidence>
<dbReference type="OrthoDB" id="10064411at2759"/>
<evidence type="ECO:0000256" key="1">
    <source>
        <dbReference type="SAM" id="Coils"/>
    </source>
</evidence>
<evidence type="ECO:0000256" key="2">
    <source>
        <dbReference type="SAM" id="MobiDB-lite"/>
    </source>
</evidence>
<feature type="region of interest" description="Disordered" evidence="2">
    <location>
        <begin position="154"/>
        <end position="201"/>
    </location>
</feature>
<evidence type="ECO:0000313" key="5">
    <source>
        <dbReference type="Proteomes" id="UP000193560"/>
    </source>
</evidence>
<feature type="coiled-coil region" evidence="1">
    <location>
        <begin position="126"/>
        <end position="153"/>
    </location>
</feature>
<feature type="compositionally biased region" description="Polar residues" evidence="2">
    <location>
        <begin position="54"/>
        <end position="90"/>
    </location>
</feature>
<dbReference type="STRING" id="90262.A0A1X2IR55"/>
<dbReference type="Pfam" id="PF09791">
    <property type="entry name" value="Oxidored-like"/>
    <property type="match status" value="1"/>
</dbReference>
<dbReference type="AlphaFoldDB" id="A0A1X2IR55"/>
<feature type="compositionally biased region" description="Basic and acidic residues" evidence="2">
    <location>
        <begin position="191"/>
        <end position="201"/>
    </location>
</feature>
<evidence type="ECO:0000259" key="3">
    <source>
        <dbReference type="Pfam" id="PF09791"/>
    </source>
</evidence>
<protein>
    <submittedName>
        <fullName evidence="4">Oxidoreductase-like protein</fullName>
    </submittedName>
</protein>
<dbReference type="GO" id="GO:0005739">
    <property type="term" value="C:mitochondrion"/>
    <property type="evidence" value="ECO:0007669"/>
    <property type="project" value="TreeGrafter"/>
</dbReference>
<sequence>MLLFTTPLIKRACVSRRFYHHSSRYDGYWTLLLQQQKTEHGDPALPVNDDDNNDWPSLDTTNNDRQVTSTATPIENAPASTEISNEDSVTSRQSQFVWLQNEKIPLPEKPPPPENCCMSGCAYCVYDIYQEDMESYKHDMSALRQRFANADQDLPEALQTKKKTSPQSNSGTENDDDDDDDDMDPTMKAFLEMEKKLNAKS</sequence>
<feature type="domain" description="Oxidoreductase-like" evidence="3">
    <location>
        <begin position="104"/>
        <end position="144"/>
    </location>
</feature>
<dbReference type="InterPro" id="IPR039251">
    <property type="entry name" value="OXLD1"/>
</dbReference>
<dbReference type="PANTHER" id="PTHR21193:SF3">
    <property type="entry name" value="OXIDOREDUCTASE-LIKE DOMAIN-CONTAINING PROTEIN 1"/>
    <property type="match status" value="1"/>
</dbReference>
<comment type="caution">
    <text evidence="4">The sequence shown here is derived from an EMBL/GenBank/DDBJ whole genome shotgun (WGS) entry which is preliminary data.</text>
</comment>
<dbReference type="InterPro" id="IPR019180">
    <property type="entry name" value="Oxidoreductase-like_N"/>
</dbReference>
<feature type="region of interest" description="Disordered" evidence="2">
    <location>
        <begin position="40"/>
        <end position="90"/>
    </location>
</feature>
<organism evidence="4 5">
    <name type="scientific">Absidia repens</name>
    <dbReference type="NCBI Taxonomy" id="90262"/>
    <lineage>
        <taxon>Eukaryota</taxon>
        <taxon>Fungi</taxon>
        <taxon>Fungi incertae sedis</taxon>
        <taxon>Mucoromycota</taxon>
        <taxon>Mucoromycotina</taxon>
        <taxon>Mucoromycetes</taxon>
        <taxon>Mucorales</taxon>
        <taxon>Cunninghamellaceae</taxon>
        <taxon>Absidia</taxon>
    </lineage>
</organism>
<dbReference type="Proteomes" id="UP000193560">
    <property type="component" value="Unassembled WGS sequence"/>
</dbReference>
<name>A0A1X2IR55_9FUNG</name>
<feature type="compositionally biased region" description="Acidic residues" evidence="2">
    <location>
        <begin position="173"/>
        <end position="184"/>
    </location>
</feature>
<keyword evidence="5" id="KW-1185">Reference proteome</keyword>